<keyword evidence="11" id="KW-1185">Reference proteome</keyword>
<reference evidence="10" key="1">
    <citation type="submission" date="2020-11" db="EMBL/GenBank/DDBJ databases">
        <authorList>
            <person name="Tran Van P."/>
        </authorList>
    </citation>
    <scope>NUCLEOTIDE SEQUENCE</scope>
</reference>
<dbReference type="GO" id="GO:0008146">
    <property type="term" value="F:sulfotransferase activity"/>
    <property type="evidence" value="ECO:0007669"/>
    <property type="project" value="InterPro"/>
</dbReference>
<proteinExistence type="inferred from homology"/>
<keyword evidence="6" id="KW-1133">Transmembrane helix</keyword>
<protein>
    <recommendedName>
        <fullName evidence="12">Heparan sulfate 2-O-sulfotransferase pipe</fullName>
    </recommendedName>
</protein>
<evidence type="ECO:0000256" key="9">
    <source>
        <dbReference type="ARBA" id="ARBA00023180"/>
    </source>
</evidence>
<evidence type="ECO:0000256" key="3">
    <source>
        <dbReference type="ARBA" id="ARBA00022679"/>
    </source>
</evidence>
<evidence type="ECO:0008006" key="12">
    <source>
        <dbReference type="Google" id="ProtNLM"/>
    </source>
</evidence>
<gene>
    <name evidence="10" type="ORF">DSTB1V02_LOCUS8273</name>
</gene>
<organism evidence="10">
    <name type="scientific">Darwinula stevensoni</name>
    <dbReference type="NCBI Taxonomy" id="69355"/>
    <lineage>
        <taxon>Eukaryota</taxon>
        <taxon>Metazoa</taxon>
        <taxon>Ecdysozoa</taxon>
        <taxon>Arthropoda</taxon>
        <taxon>Crustacea</taxon>
        <taxon>Oligostraca</taxon>
        <taxon>Ostracoda</taxon>
        <taxon>Podocopa</taxon>
        <taxon>Podocopida</taxon>
        <taxon>Darwinulocopina</taxon>
        <taxon>Darwinuloidea</taxon>
        <taxon>Darwinulidae</taxon>
        <taxon>Darwinula</taxon>
    </lineage>
</organism>
<dbReference type="PANTHER" id="PTHR12129:SF20">
    <property type="entry name" value="HEPARAN SULFATE 2-O-SULFOTRANSFERASE PIPE"/>
    <property type="match status" value="1"/>
</dbReference>
<dbReference type="InterPro" id="IPR027417">
    <property type="entry name" value="P-loop_NTPase"/>
</dbReference>
<evidence type="ECO:0000256" key="5">
    <source>
        <dbReference type="ARBA" id="ARBA00022968"/>
    </source>
</evidence>
<accession>A0A7R9A5K9</accession>
<evidence type="ECO:0000256" key="1">
    <source>
        <dbReference type="ARBA" id="ARBA00004323"/>
    </source>
</evidence>
<comment type="subcellular location">
    <subcellularLocation>
        <location evidence="1">Golgi apparatus membrane</location>
        <topology evidence="1">Single-pass type II membrane protein</topology>
    </subcellularLocation>
</comment>
<evidence type="ECO:0000313" key="11">
    <source>
        <dbReference type="Proteomes" id="UP000677054"/>
    </source>
</evidence>
<dbReference type="EMBL" id="LR901372">
    <property type="protein sequence ID" value="CAD7248461.1"/>
    <property type="molecule type" value="Genomic_DNA"/>
</dbReference>
<sequence length="439" mass="50977">MELTHIGETTLLRSSFLLRRKWDIRVMGDRNQLTVDECRDAVSGSTSDAMQVRSLTGYLKKASLPGCFPDVFRLVSIATAFYLCLLCIQLETELKELRPSSSSSALVPVRRNVIAGEPAAQKSNGLHPLAWDIGDVRDLRPEDVNTTGRAGLELLFFNRVGKTGSEMIDLLIEYLSEDNVNNFNLVYPTKQQTRKSWLTIEKEGGIINRILKTPLPSAYITHHVSFCNFTRHDQPMPIYINMVRDPVDRVVSWYYYVRQPIYPLRRHLRWPEIFNEDTMPDGEFYRRDFETCVEMKLMECNFLQDDPEFRGDQRRQTLFFCAHGDQPCRRFNSKYSAQAAKEVVEKYYAVVGVQEAMDVSLAVFQHYIPRFFRNATAIYNDLKYKAGLADHNKSQFKTKVAADMKRSLRSNFTSEIEFYDFCRQRLFRQYYALKNVGLV</sequence>
<dbReference type="Gene3D" id="3.40.50.300">
    <property type="entry name" value="P-loop containing nucleotide triphosphate hydrolases"/>
    <property type="match status" value="1"/>
</dbReference>
<evidence type="ECO:0000256" key="7">
    <source>
        <dbReference type="ARBA" id="ARBA00023034"/>
    </source>
</evidence>
<dbReference type="OrthoDB" id="10019582at2759"/>
<dbReference type="EMBL" id="CAJPEV010001855">
    <property type="protein sequence ID" value="CAG0894618.1"/>
    <property type="molecule type" value="Genomic_DNA"/>
</dbReference>
<dbReference type="PANTHER" id="PTHR12129">
    <property type="entry name" value="HEPARAN SULFATE 2-O-SULFOTRANSFERASE"/>
    <property type="match status" value="1"/>
</dbReference>
<evidence type="ECO:0000313" key="10">
    <source>
        <dbReference type="EMBL" id="CAD7248461.1"/>
    </source>
</evidence>
<evidence type="ECO:0000256" key="2">
    <source>
        <dbReference type="ARBA" id="ARBA00010569"/>
    </source>
</evidence>
<keyword evidence="5" id="KW-0735">Signal-anchor</keyword>
<comment type="similarity">
    <text evidence="2">Belongs to the sulfotransferase 3 family.</text>
</comment>
<keyword evidence="3" id="KW-0808">Transferase</keyword>
<dbReference type="Proteomes" id="UP000677054">
    <property type="component" value="Unassembled WGS sequence"/>
</dbReference>
<name>A0A7R9A5K9_9CRUS</name>
<keyword evidence="8" id="KW-0472">Membrane</keyword>
<keyword evidence="7" id="KW-0333">Golgi apparatus</keyword>
<keyword evidence="4" id="KW-0812">Transmembrane</keyword>
<evidence type="ECO:0000256" key="6">
    <source>
        <dbReference type="ARBA" id="ARBA00022989"/>
    </source>
</evidence>
<evidence type="ECO:0000256" key="8">
    <source>
        <dbReference type="ARBA" id="ARBA00023136"/>
    </source>
</evidence>
<dbReference type="SUPFAM" id="SSF52540">
    <property type="entry name" value="P-loop containing nucleoside triphosphate hydrolases"/>
    <property type="match status" value="1"/>
</dbReference>
<dbReference type="GO" id="GO:0000139">
    <property type="term" value="C:Golgi membrane"/>
    <property type="evidence" value="ECO:0007669"/>
    <property type="project" value="UniProtKB-SubCell"/>
</dbReference>
<dbReference type="AlphaFoldDB" id="A0A7R9A5K9"/>
<dbReference type="Pfam" id="PF03567">
    <property type="entry name" value="Sulfotransfer_2"/>
    <property type="match status" value="1"/>
</dbReference>
<keyword evidence="9" id="KW-0325">Glycoprotein</keyword>
<evidence type="ECO:0000256" key="4">
    <source>
        <dbReference type="ARBA" id="ARBA00022692"/>
    </source>
</evidence>
<dbReference type="InterPro" id="IPR005331">
    <property type="entry name" value="Sulfotransferase"/>
</dbReference>
<dbReference type="InterPro" id="IPR007734">
    <property type="entry name" value="Heparan_SO4_2-O-STrfase"/>
</dbReference>